<gene>
    <name evidence="1" type="ORF">IC621_02665</name>
</gene>
<dbReference type="AlphaFoldDB" id="A0A926NJ87"/>
<reference evidence="1" key="1">
    <citation type="submission" date="2020-09" db="EMBL/GenBank/DDBJ databases">
        <title>A novel bacterium of genus Bacillus, isolated from South China Sea.</title>
        <authorList>
            <person name="Huang H."/>
            <person name="Mo K."/>
            <person name="Hu Y."/>
        </authorList>
    </citation>
    <scope>NUCLEOTIDE SEQUENCE</scope>
    <source>
        <strain evidence="1">IB182487</strain>
    </source>
</reference>
<dbReference type="RefSeq" id="WP_191155452.1">
    <property type="nucleotide sequence ID" value="NZ_JACXAI010000002.1"/>
</dbReference>
<protein>
    <submittedName>
        <fullName evidence="1">Uncharacterized protein</fullName>
    </submittedName>
</protein>
<evidence type="ECO:0000313" key="1">
    <source>
        <dbReference type="EMBL" id="MBD1379122.1"/>
    </source>
</evidence>
<organism evidence="1 2">
    <name type="scientific">Metabacillus arenae</name>
    <dbReference type="NCBI Taxonomy" id="2771434"/>
    <lineage>
        <taxon>Bacteria</taxon>
        <taxon>Bacillati</taxon>
        <taxon>Bacillota</taxon>
        <taxon>Bacilli</taxon>
        <taxon>Bacillales</taxon>
        <taxon>Bacillaceae</taxon>
        <taxon>Metabacillus</taxon>
    </lineage>
</organism>
<accession>A0A926NJ87</accession>
<comment type="caution">
    <text evidence="1">The sequence shown here is derived from an EMBL/GenBank/DDBJ whole genome shotgun (WGS) entry which is preliminary data.</text>
</comment>
<dbReference type="Proteomes" id="UP000626844">
    <property type="component" value="Unassembled WGS sequence"/>
</dbReference>
<dbReference type="EMBL" id="JACXAI010000002">
    <property type="protein sequence ID" value="MBD1379122.1"/>
    <property type="molecule type" value="Genomic_DNA"/>
</dbReference>
<evidence type="ECO:0000313" key="2">
    <source>
        <dbReference type="Proteomes" id="UP000626844"/>
    </source>
</evidence>
<name>A0A926NJ87_9BACI</name>
<proteinExistence type="predicted"/>
<keyword evidence="2" id="KW-1185">Reference proteome</keyword>
<sequence length="80" mass="9197">MEQLIQGSITLDFFTRVVGDEGVDSFIKMILTLSDNNIRELNFTDLTGETRTLHIQGHTVDNDDLFVSEIDEFTPEEYKK</sequence>